<dbReference type="Proteomes" id="UP001165074">
    <property type="component" value="Unassembled WGS sequence"/>
</dbReference>
<dbReference type="SUPFAM" id="SSF46689">
    <property type="entry name" value="Homeodomain-like"/>
    <property type="match status" value="1"/>
</dbReference>
<evidence type="ECO:0000256" key="2">
    <source>
        <dbReference type="PROSITE-ProRule" id="PRU00335"/>
    </source>
</evidence>
<dbReference type="PANTHER" id="PTHR30055:SF153">
    <property type="entry name" value="HTH-TYPE TRANSCRIPTIONAL REPRESSOR RV3405C"/>
    <property type="match status" value="1"/>
</dbReference>
<gene>
    <name evidence="4" type="ORF">Airi02_041180</name>
</gene>
<dbReference type="Pfam" id="PF00440">
    <property type="entry name" value="TetR_N"/>
    <property type="match status" value="1"/>
</dbReference>
<dbReference type="GO" id="GO:0003700">
    <property type="term" value="F:DNA-binding transcription factor activity"/>
    <property type="evidence" value="ECO:0007669"/>
    <property type="project" value="TreeGrafter"/>
</dbReference>
<dbReference type="InterPro" id="IPR050109">
    <property type="entry name" value="HTH-type_TetR-like_transc_reg"/>
</dbReference>
<dbReference type="EMBL" id="BSTK01000005">
    <property type="protein sequence ID" value="GLY86189.1"/>
    <property type="molecule type" value="Genomic_DNA"/>
</dbReference>
<keyword evidence="1 2" id="KW-0238">DNA-binding</keyword>
<evidence type="ECO:0000313" key="5">
    <source>
        <dbReference type="Proteomes" id="UP001165074"/>
    </source>
</evidence>
<accession>A0A9W6S338</accession>
<evidence type="ECO:0000313" key="4">
    <source>
        <dbReference type="EMBL" id="GLY86189.1"/>
    </source>
</evidence>
<dbReference type="InterPro" id="IPR001647">
    <property type="entry name" value="HTH_TetR"/>
</dbReference>
<dbReference type="InterPro" id="IPR009057">
    <property type="entry name" value="Homeodomain-like_sf"/>
</dbReference>
<dbReference type="PROSITE" id="PS50977">
    <property type="entry name" value="HTH_TETR_2"/>
    <property type="match status" value="1"/>
</dbReference>
<dbReference type="AlphaFoldDB" id="A0A9W6S338"/>
<dbReference type="PRINTS" id="PR00455">
    <property type="entry name" value="HTHTETR"/>
</dbReference>
<dbReference type="PANTHER" id="PTHR30055">
    <property type="entry name" value="HTH-TYPE TRANSCRIPTIONAL REGULATOR RUTR"/>
    <property type="match status" value="1"/>
</dbReference>
<feature type="DNA-binding region" description="H-T-H motif" evidence="2">
    <location>
        <begin position="55"/>
        <end position="74"/>
    </location>
</feature>
<sequence length="232" mass="26005">MLSFLATSSDSDSDSLLESAYVEAVERVDDVDETRSRVLDAAYEQFCRMGIQRSTMEDVARQAGVSRITVYRRFATKDALVEQVVRREFRRYFDQFLIDIEQAETAADRVVLGFVSSLRTIRRNPLIGGLIATEPDLLMPSLIGDGGRTLATVRRFVADQLRREQRAGNVSNDLEAEFVAEMMVRISGSLLAIPSHILDLDDDEQLAALARRFLVPMLEPGVPRLDRPPTAP</sequence>
<protein>
    <submittedName>
        <fullName evidence="4">TetR family transcriptional regulator</fullName>
    </submittedName>
</protein>
<reference evidence="4" key="1">
    <citation type="submission" date="2023-03" db="EMBL/GenBank/DDBJ databases">
        <title>Actinoallomurus iriomotensis NBRC 103684.</title>
        <authorList>
            <person name="Ichikawa N."/>
            <person name="Sato H."/>
            <person name="Tonouchi N."/>
        </authorList>
    </citation>
    <scope>NUCLEOTIDE SEQUENCE</scope>
    <source>
        <strain evidence="4">NBRC 103684</strain>
    </source>
</reference>
<evidence type="ECO:0000259" key="3">
    <source>
        <dbReference type="PROSITE" id="PS50977"/>
    </source>
</evidence>
<name>A0A9W6S338_9ACTN</name>
<dbReference type="Gene3D" id="1.10.357.10">
    <property type="entry name" value="Tetracycline Repressor, domain 2"/>
    <property type="match status" value="1"/>
</dbReference>
<feature type="domain" description="HTH tetR-type" evidence="3">
    <location>
        <begin position="32"/>
        <end position="92"/>
    </location>
</feature>
<proteinExistence type="predicted"/>
<evidence type="ECO:0000256" key="1">
    <source>
        <dbReference type="ARBA" id="ARBA00023125"/>
    </source>
</evidence>
<organism evidence="4 5">
    <name type="scientific">Actinoallomurus iriomotensis</name>
    <dbReference type="NCBI Taxonomy" id="478107"/>
    <lineage>
        <taxon>Bacteria</taxon>
        <taxon>Bacillati</taxon>
        <taxon>Actinomycetota</taxon>
        <taxon>Actinomycetes</taxon>
        <taxon>Streptosporangiales</taxon>
        <taxon>Thermomonosporaceae</taxon>
        <taxon>Actinoallomurus</taxon>
    </lineage>
</organism>
<keyword evidence="5" id="KW-1185">Reference proteome</keyword>
<comment type="caution">
    <text evidence="4">The sequence shown here is derived from an EMBL/GenBank/DDBJ whole genome shotgun (WGS) entry which is preliminary data.</text>
</comment>
<dbReference type="GO" id="GO:0000976">
    <property type="term" value="F:transcription cis-regulatory region binding"/>
    <property type="evidence" value="ECO:0007669"/>
    <property type="project" value="TreeGrafter"/>
</dbReference>